<gene>
    <name evidence="1" type="ORF">WG219_11230</name>
</gene>
<name>A0ABZ2RD57_ECTME</name>
<reference evidence="1 2" key="1">
    <citation type="submission" date="2024-03" db="EMBL/GenBank/DDBJ databases">
        <title>Complete genome of BD2.</title>
        <authorList>
            <person name="Cao G."/>
        </authorList>
    </citation>
    <scope>NUCLEOTIDE SEQUENCE [LARGE SCALE GENOMIC DNA]</scope>
    <source>
        <strain evidence="1 2">BD2</strain>
    </source>
</reference>
<keyword evidence="2" id="KW-1185">Reference proteome</keyword>
<accession>A0ABZ2RD57</accession>
<dbReference type="EMBL" id="CP148074">
    <property type="protein sequence ID" value="WXL23928.1"/>
    <property type="molecule type" value="Genomic_DNA"/>
</dbReference>
<evidence type="ECO:0000313" key="2">
    <source>
        <dbReference type="Proteomes" id="UP001476583"/>
    </source>
</evidence>
<evidence type="ECO:0000313" key="1">
    <source>
        <dbReference type="EMBL" id="WXL23928.1"/>
    </source>
</evidence>
<dbReference type="Proteomes" id="UP001476583">
    <property type="component" value="Chromosome"/>
</dbReference>
<proteinExistence type="predicted"/>
<evidence type="ECO:0008006" key="3">
    <source>
        <dbReference type="Google" id="ProtNLM"/>
    </source>
</evidence>
<protein>
    <recommendedName>
        <fullName evidence="3">Phage protein</fullName>
    </recommendedName>
</protein>
<organism evidence="1 2">
    <name type="scientific">Ectopseudomonas mendocina</name>
    <name type="common">Pseudomonas mendocina</name>
    <dbReference type="NCBI Taxonomy" id="300"/>
    <lineage>
        <taxon>Bacteria</taxon>
        <taxon>Pseudomonadati</taxon>
        <taxon>Pseudomonadota</taxon>
        <taxon>Gammaproteobacteria</taxon>
        <taxon>Pseudomonadales</taxon>
        <taxon>Pseudomonadaceae</taxon>
        <taxon>Ectopseudomonas</taxon>
    </lineage>
</organism>
<sequence>MMQLRSAREAWSAAFYERWDSISSMMAEQAELGIVEAGGFIKRKIADVDEFGRPCTWTQHIYCPPAKQDRVGRTNSASKLVDRALAGHIQKAVSSLSPGLRAFGNHMYSPIATIDDMEAAEQLVWEWYETRRIYHGVRVTAEKREKAFYVAKICLHRYRRMHQGGMSAGIDPTPTPEAFRAALNDVYGVKLRSSSWDRDWQSVVDMMAEVCNDIDKLALQPVAAVVAELKEAA</sequence>